<dbReference type="EMBL" id="BAAANE010000003">
    <property type="protein sequence ID" value="GAA1625073.1"/>
    <property type="molecule type" value="Genomic_DNA"/>
</dbReference>
<protein>
    <recommendedName>
        <fullName evidence="5">Phosphodiester glycosidase domain-containing protein</fullName>
    </recommendedName>
</protein>
<comment type="caution">
    <text evidence="3">The sequence shown here is derived from an EMBL/GenBank/DDBJ whole genome shotgun (WGS) entry which is preliminary data.</text>
</comment>
<feature type="region of interest" description="Disordered" evidence="1">
    <location>
        <begin position="95"/>
        <end position="133"/>
    </location>
</feature>
<evidence type="ECO:0000256" key="1">
    <source>
        <dbReference type="SAM" id="MobiDB-lite"/>
    </source>
</evidence>
<gene>
    <name evidence="3" type="ORF">GCM10009744_10930</name>
</gene>
<feature type="region of interest" description="Disordered" evidence="1">
    <location>
        <begin position="1"/>
        <end position="30"/>
    </location>
</feature>
<keyword evidence="2" id="KW-0812">Transmembrane</keyword>
<evidence type="ECO:0000313" key="3">
    <source>
        <dbReference type="EMBL" id="GAA1625073.1"/>
    </source>
</evidence>
<reference evidence="4" key="1">
    <citation type="journal article" date="2019" name="Int. J. Syst. Evol. Microbiol.">
        <title>The Global Catalogue of Microorganisms (GCM) 10K type strain sequencing project: providing services to taxonomists for standard genome sequencing and annotation.</title>
        <authorList>
            <consortium name="The Broad Institute Genomics Platform"/>
            <consortium name="The Broad Institute Genome Sequencing Center for Infectious Disease"/>
            <person name="Wu L."/>
            <person name="Ma J."/>
        </authorList>
    </citation>
    <scope>NUCLEOTIDE SEQUENCE [LARGE SCALE GENOMIC DNA]</scope>
    <source>
        <strain evidence="4">JCM 14306</strain>
    </source>
</reference>
<evidence type="ECO:0000313" key="4">
    <source>
        <dbReference type="Proteomes" id="UP001501319"/>
    </source>
</evidence>
<evidence type="ECO:0000256" key="2">
    <source>
        <dbReference type="SAM" id="Phobius"/>
    </source>
</evidence>
<keyword evidence="4" id="KW-1185">Reference proteome</keyword>
<keyword evidence="2" id="KW-0472">Membrane</keyword>
<name>A0ABP4QVR8_9ACTN</name>
<dbReference type="RefSeq" id="WP_344109438.1">
    <property type="nucleotide sequence ID" value="NZ_BAAANE010000003.1"/>
</dbReference>
<proteinExistence type="predicted"/>
<dbReference type="Proteomes" id="UP001501319">
    <property type="component" value="Unassembled WGS sequence"/>
</dbReference>
<feature type="transmembrane region" description="Helical" evidence="2">
    <location>
        <begin position="35"/>
        <end position="53"/>
    </location>
</feature>
<evidence type="ECO:0008006" key="5">
    <source>
        <dbReference type="Google" id="ProtNLM"/>
    </source>
</evidence>
<accession>A0ABP4QVR8</accession>
<keyword evidence="2" id="KW-1133">Transmembrane helix</keyword>
<organism evidence="3 4">
    <name type="scientific">Kribbella alba</name>
    <dbReference type="NCBI Taxonomy" id="190197"/>
    <lineage>
        <taxon>Bacteria</taxon>
        <taxon>Bacillati</taxon>
        <taxon>Actinomycetota</taxon>
        <taxon>Actinomycetes</taxon>
        <taxon>Propionibacteriales</taxon>
        <taxon>Kribbellaceae</taxon>
        <taxon>Kribbella</taxon>
    </lineage>
</organism>
<sequence>MNPPASPRGDVTAAASRGGPEHAGPRRHRKPRFKGLRRIVALLLVVGLMWLGWSVGSALRAPGNDSVAAKLAGWGRDHALGAVVTWFEAAQYQASPPKVGGTPSVTLAPPASTPKSRRTPLPPPLGSPAGTPLRGEGAWRVLEQVHGTPAVLGAFLRPDRTHTSYLAGVVSMNTRLLRFQLHPGESDPGTGNWGTATSVLPGARKGLMATFNGGFKINEAGGGFYLNGVTKGVLQPSAASLVFHRDGQVAIGAWGRDVAMGPGVVGVRQNLRLIVDHGTVPAAVDTNAGNSWGRTLGGGYFVWRSGAGLTRDGRLVYVYGPALSARTLADLLQRAGCVEGMQLDINPAWMSFMYYSAGPDAANPVPHKLLSNQERPAGRYFSPSSRDFVAAFAR</sequence>